<keyword evidence="2" id="KW-0732">Signal</keyword>
<dbReference type="Gene3D" id="2.60.40.1240">
    <property type="match status" value="1"/>
</dbReference>
<dbReference type="KEGG" id="pdf:CD630DERM_29070"/>
<dbReference type="EMBL" id="UFWD01000001">
    <property type="protein sequence ID" value="SUY22357.1"/>
    <property type="molecule type" value="Genomic_DNA"/>
</dbReference>
<feature type="chain" id="PRO_5043668970" evidence="2">
    <location>
        <begin position="26"/>
        <end position="186"/>
    </location>
</feature>
<reference evidence="3" key="1">
    <citation type="submission" date="2018-06" db="EMBL/GenBank/DDBJ databases">
        <authorList>
            <consortium name="Pathogen Informatics"/>
            <person name="Doyle S."/>
        </authorList>
    </citation>
    <scope>NUCLEOTIDE SEQUENCE</scope>
    <source>
        <strain evidence="3">NCTC13307</strain>
    </source>
</reference>
<keyword evidence="3" id="KW-0449">Lipoprotein</keyword>
<dbReference type="InterPro" id="IPR029050">
    <property type="entry name" value="Immunoprotect_excell_Ig-like"/>
</dbReference>
<organism evidence="3">
    <name type="scientific">Clostridioides difficile</name>
    <name type="common">Peptoclostridium difficile</name>
    <dbReference type="NCBI Taxonomy" id="1496"/>
    <lineage>
        <taxon>Bacteria</taxon>
        <taxon>Bacillati</taxon>
        <taxon>Bacillota</taxon>
        <taxon>Clostridia</taxon>
        <taxon>Peptostreptococcales</taxon>
        <taxon>Peptostreptococcaceae</taxon>
        <taxon>Clostridioides</taxon>
    </lineage>
</organism>
<dbReference type="PROSITE" id="PS51257">
    <property type="entry name" value="PROKAR_LIPOPROTEIN"/>
    <property type="match status" value="1"/>
</dbReference>
<evidence type="ECO:0000256" key="2">
    <source>
        <dbReference type="SAM" id="SignalP"/>
    </source>
</evidence>
<dbReference type="RefSeq" id="WP_011861034.1">
    <property type="nucleotide sequence ID" value="NZ_CAACZU010000002.1"/>
</dbReference>
<feature type="compositionally biased region" description="Basic and acidic residues" evidence="1">
    <location>
        <begin position="30"/>
        <end position="43"/>
    </location>
</feature>
<dbReference type="SMR" id="A0A346UIC4"/>
<evidence type="ECO:0000256" key="1">
    <source>
        <dbReference type="SAM" id="MobiDB-lite"/>
    </source>
</evidence>
<accession>A0A346UIC4</accession>
<proteinExistence type="predicted"/>
<protein>
    <submittedName>
        <fullName evidence="3">Phage lipoprotein</fullName>
    </submittedName>
</protein>
<gene>
    <name evidence="3" type="ORF">NCTC13307_01155</name>
</gene>
<evidence type="ECO:0000313" key="3">
    <source>
        <dbReference type="EMBL" id="SUY22357.1"/>
    </source>
</evidence>
<feature type="signal peptide" evidence="2">
    <location>
        <begin position="1"/>
        <end position="25"/>
    </location>
</feature>
<dbReference type="AlphaFoldDB" id="A0A346UIC4"/>
<dbReference type="KEGG" id="pdf:CD630DERM_09570"/>
<name>A0A346UIC4_CLODI</name>
<feature type="region of interest" description="Disordered" evidence="1">
    <location>
        <begin position="24"/>
        <end position="43"/>
    </location>
</feature>
<sequence length="186" mass="21116">MKKKVCFLFSILIVICLAIVGCSNSESPEESSKNNEPKKEEKKDKEVVIGEKIISDKMEITINNIEFSYDVLPKVKESLYTHYPAESGKVYIDIAADIKNTQKQELNCSDLLTIEANYNDGYKYSSQTIVEDETTGFTYDNISSIDPLETKGVRFIIDCPDEVKTSDKPVILSFTFDGNKYVYKMK</sequence>